<feature type="compositionally biased region" description="Basic and acidic residues" evidence="1">
    <location>
        <begin position="130"/>
        <end position="142"/>
    </location>
</feature>
<evidence type="ECO:0000313" key="2">
    <source>
        <dbReference type="EMBL" id="KAK7486730.1"/>
    </source>
</evidence>
<comment type="caution">
    <text evidence="2">The sequence shown here is derived from an EMBL/GenBank/DDBJ whole genome shotgun (WGS) entry which is preliminary data.</text>
</comment>
<evidence type="ECO:0000256" key="1">
    <source>
        <dbReference type="SAM" id="MobiDB-lite"/>
    </source>
</evidence>
<sequence>MGGMLPMQHASQEPTVDLSVATVAVCRSDHIQSSRSVGAGPSRPPLECCFTLGAGQAREIVTFTTTTLSSADKVAACPSSGSYIQNFTRPLRTLSTQSRALAQAPCTLLWSLLPSGAGHGGRYRQQNHRSAKEPGNDIARNR</sequence>
<keyword evidence="3" id="KW-1185">Reference proteome</keyword>
<dbReference type="EMBL" id="JACVVK020000174">
    <property type="protein sequence ID" value="KAK7486730.1"/>
    <property type="molecule type" value="Genomic_DNA"/>
</dbReference>
<gene>
    <name evidence="2" type="ORF">BaRGS_00022014</name>
</gene>
<evidence type="ECO:0000313" key="3">
    <source>
        <dbReference type="Proteomes" id="UP001519460"/>
    </source>
</evidence>
<protein>
    <submittedName>
        <fullName evidence="2">Uncharacterized protein</fullName>
    </submittedName>
</protein>
<feature type="region of interest" description="Disordered" evidence="1">
    <location>
        <begin position="119"/>
        <end position="142"/>
    </location>
</feature>
<dbReference type="Proteomes" id="UP001519460">
    <property type="component" value="Unassembled WGS sequence"/>
</dbReference>
<proteinExistence type="predicted"/>
<dbReference type="AlphaFoldDB" id="A0ABD0KI82"/>
<accession>A0ABD0KI82</accession>
<name>A0ABD0KI82_9CAEN</name>
<reference evidence="2 3" key="1">
    <citation type="journal article" date="2023" name="Sci. Data">
        <title>Genome assembly of the Korean intertidal mud-creeper Batillaria attramentaria.</title>
        <authorList>
            <person name="Patra A.K."/>
            <person name="Ho P.T."/>
            <person name="Jun S."/>
            <person name="Lee S.J."/>
            <person name="Kim Y."/>
            <person name="Won Y.J."/>
        </authorList>
    </citation>
    <scope>NUCLEOTIDE SEQUENCE [LARGE SCALE GENOMIC DNA]</scope>
    <source>
        <strain evidence="2">Wonlab-2016</strain>
    </source>
</reference>
<organism evidence="2 3">
    <name type="scientific">Batillaria attramentaria</name>
    <dbReference type="NCBI Taxonomy" id="370345"/>
    <lineage>
        <taxon>Eukaryota</taxon>
        <taxon>Metazoa</taxon>
        <taxon>Spiralia</taxon>
        <taxon>Lophotrochozoa</taxon>
        <taxon>Mollusca</taxon>
        <taxon>Gastropoda</taxon>
        <taxon>Caenogastropoda</taxon>
        <taxon>Sorbeoconcha</taxon>
        <taxon>Cerithioidea</taxon>
        <taxon>Batillariidae</taxon>
        <taxon>Batillaria</taxon>
    </lineage>
</organism>